<sequence length="388" mass="40533">MLALAALLVSPLVGATTYPLLESWSGSNFFNGFKNDPSTYDNTTNGDVFWAGTQNTSLLYVNDAGRVIMKVDNTTSVAYNDKRYAPKLLSKTSYEVGTVWVMDAVHMPYGCSVWPAFWTQGSNWPQGGEIDIMEGINLQTTDQIALHTEGTGCLASTATTSGSSLTYNNCSIGANSDSGCTYNVTNANSYGAGFAAAGGGVYVAEFASSGIKVWFLTRSAVPSSLTSSSSSLDTSTLGTPMAEYDSSGCDISQYFTSQTLTIDITLCGTWAGVASLLEETCPPLVGTNTCYTTYVINDAETTYANAYFEINYINVYSNSTTSAANSTSGSGASATKTNTIGASGTGSASASTSKSAGRSFKRWEGAGTGMGWVYIAGMAVLGGLVMVL</sequence>
<dbReference type="InterPro" id="IPR050546">
    <property type="entry name" value="Glycosyl_Hydrlase_16"/>
</dbReference>
<dbReference type="Pfam" id="PF26113">
    <property type="entry name" value="GH16_XgeA"/>
    <property type="match status" value="1"/>
</dbReference>
<dbReference type="STRING" id="1890683.A0A427YMW1"/>
<feature type="signal peptide" evidence="2">
    <location>
        <begin position="1"/>
        <end position="15"/>
    </location>
</feature>
<proteinExistence type="predicted"/>
<feature type="domain" description="GH16" evidence="3">
    <location>
        <begin position="11"/>
        <end position="279"/>
    </location>
</feature>
<dbReference type="PANTHER" id="PTHR10963">
    <property type="entry name" value="GLYCOSYL HYDROLASE-RELATED"/>
    <property type="match status" value="1"/>
</dbReference>
<comment type="caution">
    <text evidence="4">The sequence shown here is derived from an EMBL/GenBank/DDBJ whole genome shotgun (WGS) entry which is preliminary data.</text>
</comment>
<dbReference type="Proteomes" id="UP000279259">
    <property type="component" value="Unassembled WGS sequence"/>
</dbReference>
<organism evidence="4 5">
    <name type="scientific">Saitozyma podzolica</name>
    <dbReference type="NCBI Taxonomy" id="1890683"/>
    <lineage>
        <taxon>Eukaryota</taxon>
        <taxon>Fungi</taxon>
        <taxon>Dikarya</taxon>
        <taxon>Basidiomycota</taxon>
        <taxon>Agaricomycotina</taxon>
        <taxon>Tremellomycetes</taxon>
        <taxon>Tremellales</taxon>
        <taxon>Trimorphomycetaceae</taxon>
        <taxon>Saitozyma</taxon>
    </lineage>
</organism>
<dbReference type="OrthoDB" id="192832at2759"/>
<evidence type="ECO:0000259" key="3">
    <source>
        <dbReference type="PROSITE" id="PS51762"/>
    </source>
</evidence>
<feature type="transmembrane region" description="Helical" evidence="1">
    <location>
        <begin position="369"/>
        <end position="387"/>
    </location>
</feature>
<keyword evidence="2" id="KW-0732">Signal</keyword>
<protein>
    <recommendedName>
        <fullName evidence="3">GH16 domain-containing protein</fullName>
    </recommendedName>
</protein>
<dbReference type="GO" id="GO:0009251">
    <property type="term" value="P:glucan catabolic process"/>
    <property type="evidence" value="ECO:0007669"/>
    <property type="project" value="TreeGrafter"/>
</dbReference>
<evidence type="ECO:0000256" key="2">
    <source>
        <dbReference type="SAM" id="SignalP"/>
    </source>
</evidence>
<evidence type="ECO:0000313" key="5">
    <source>
        <dbReference type="Proteomes" id="UP000279259"/>
    </source>
</evidence>
<evidence type="ECO:0000313" key="4">
    <source>
        <dbReference type="EMBL" id="RSH92423.1"/>
    </source>
</evidence>
<dbReference type="SUPFAM" id="SSF49899">
    <property type="entry name" value="Concanavalin A-like lectins/glucanases"/>
    <property type="match status" value="1"/>
</dbReference>
<keyword evidence="1" id="KW-0472">Membrane</keyword>
<dbReference type="PANTHER" id="PTHR10963:SF24">
    <property type="entry name" value="GLYCOSIDASE C21B10.07-RELATED"/>
    <property type="match status" value="1"/>
</dbReference>
<dbReference type="FunFam" id="2.60.120.200:FF:000179">
    <property type="entry name" value="Unplaced genomic scaffold supercont1.19, whole genome shotgun sequence"/>
    <property type="match status" value="1"/>
</dbReference>
<feature type="chain" id="PRO_5018992447" description="GH16 domain-containing protein" evidence="2">
    <location>
        <begin position="16"/>
        <end position="388"/>
    </location>
</feature>
<dbReference type="InterPro" id="IPR013320">
    <property type="entry name" value="ConA-like_dom_sf"/>
</dbReference>
<keyword evidence="1" id="KW-0812">Transmembrane</keyword>
<evidence type="ECO:0000256" key="1">
    <source>
        <dbReference type="SAM" id="Phobius"/>
    </source>
</evidence>
<reference evidence="4 5" key="1">
    <citation type="submission" date="2018-11" db="EMBL/GenBank/DDBJ databases">
        <title>Genome sequence of Saitozyma podzolica DSM 27192.</title>
        <authorList>
            <person name="Aliyu H."/>
            <person name="Gorte O."/>
            <person name="Ochsenreither K."/>
        </authorList>
    </citation>
    <scope>NUCLEOTIDE SEQUENCE [LARGE SCALE GENOMIC DNA]</scope>
    <source>
        <strain evidence="4 5">DSM 27192</strain>
    </source>
</reference>
<dbReference type="PROSITE" id="PS51762">
    <property type="entry name" value="GH16_2"/>
    <property type="match status" value="1"/>
</dbReference>
<gene>
    <name evidence="4" type="ORF">EHS25_008838</name>
</gene>
<keyword evidence="5" id="KW-1185">Reference proteome</keyword>
<dbReference type="EMBL" id="RSCD01000006">
    <property type="protein sequence ID" value="RSH92423.1"/>
    <property type="molecule type" value="Genomic_DNA"/>
</dbReference>
<name>A0A427YMW1_9TREE</name>
<dbReference type="AlphaFoldDB" id="A0A427YMW1"/>
<dbReference type="InterPro" id="IPR000757">
    <property type="entry name" value="Beta-glucanase-like"/>
</dbReference>
<accession>A0A427YMW1</accession>
<dbReference type="GO" id="GO:0004553">
    <property type="term" value="F:hydrolase activity, hydrolyzing O-glycosyl compounds"/>
    <property type="evidence" value="ECO:0007669"/>
    <property type="project" value="InterPro"/>
</dbReference>
<dbReference type="Gene3D" id="2.60.120.200">
    <property type="match status" value="1"/>
</dbReference>
<keyword evidence="1" id="KW-1133">Transmembrane helix</keyword>